<evidence type="ECO:0000256" key="1">
    <source>
        <dbReference type="SAM" id="MobiDB-lite"/>
    </source>
</evidence>
<name>A0A9D2NF14_9FIRM</name>
<reference evidence="6" key="2">
    <citation type="submission" date="2021-04" db="EMBL/GenBank/DDBJ databases">
        <authorList>
            <person name="Gilroy R."/>
        </authorList>
    </citation>
    <scope>NUCLEOTIDE SEQUENCE</scope>
    <source>
        <strain evidence="6">USAMLcec2-132</strain>
    </source>
</reference>
<feature type="region of interest" description="Disordered" evidence="1">
    <location>
        <begin position="348"/>
        <end position="371"/>
    </location>
</feature>
<organism evidence="6 7">
    <name type="scientific">Candidatus Eisenbergiella merdavium</name>
    <dbReference type="NCBI Taxonomy" id="2838551"/>
    <lineage>
        <taxon>Bacteria</taxon>
        <taxon>Bacillati</taxon>
        <taxon>Bacillota</taxon>
        <taxon>Clostridia</taxon>
        <taxon>Lachnospirales</taxon>
        <taxon>Lachnospiraceae</taxon>
        <taxon>Eisenbergiella</taxon>
    </lineage>
</organism>
<evidence type="ECO:0000313" key="7">
    <source>
        <dbReference type="Proteomes" id="UP000823891"/>
    </source>
</evidence>
<dbReference type="Proteomes" id="UP000823891">
    <property type="component" value="Unassembled WGS sequence"/>
</dbReference>
<dbReference type="Pfam" id="PF26615">
    <property type="entry name" value="DUF8195"/>
    <property type="match status" value="1"/>
</dbReference>
<feature type="chain" id="PRO_5039393778" evidence="2">
    <location>
        <begin position="28"/>
        <end position="587"/>
    </location>
</feature>
<sequence>MNQLKKVFFPLFLCTFLFLSTVLPVAAAGDGNMDGGGGNMGSGTSTDVWRGQDGVRVTVVTSDSAVVSTPFDLSNSSISDQVINFGKICKLSYSSGTALTPSGSYSCSKPGIALPRIISGTSSKANMEAIRRYFCSEYAAQMVSAKTGIAYDDLVSGAYKLVVEPIAYFVHGGRNYAMTATEAALYNQKSGGTLRKRMPSLTHQNLPLAIFLEEADLGYPAWTGTVSGKVTDEEILSALGIGIVSYRGLPESDSSLEAVDYIYRVNTDVITSVTLTTPVEINPDDPAEVTFHINGNDYTVTNIVIPAGSSQIVWTKWHTPSEPTELTITVSVEGASTAQTSFTAKVISLDENPPPDPLTTDTNPFFSSSALPDNPEKRSASWSVWSAYWESDWRWVADWEWAPSGHSSSCPSNCSQSHGSWVDNGKWKDFGKYIFESNSYSAALTGSMEIHPDDIVPTAQGDVMKSGYGVKETASASLSVSAPETHYTAVQTAVSYFSEFSYEDYWRLLQPAFRNSLTTDFSFQPNEYSTYNRNVHFSPVWYPDNVPYTVYTYIIDAWTPVGMLSLNVSDSIQIQGSLYDDWYSKRE</sequence>
<accession>A0A9D2NF14</accession>
<dbReference type="Pfam" id="PF26613">
    <property type="entry name" value="DUF8193"/>
    <property type="match status" value="1"/>
</dbReference>
<evidence type="ECO:0000256" key="2">
    <source>
        <dbReference type="SAM" id="SignalP"/>
    </source>
</evidence>
<feature type="domain" description="DUF8195" evidence="5">
    <location>
        <begin position="352"/>
        <end position="582"/>
    </location>
</feature>
<dbReference type="InterPro" id="IPR058508">
    <property type="entry name" value="DUF8195"/>
</dbReference>
<comment type="caution">
    <text evidence="6">The sequence shown here is derived from an EMBL/GenBank/DDBJ whole genome shotgun (WGS) entry which is preliminary data.</text>
</comment>
<proteinExistence type="predicted"/>
<evidence type="ECO:0000259" key="5">
    <source>
        <dbReference type="Pfam" id="PF26615"/>
    </source>
</evidence>
<feature type="signal peptide" evidence="2">
    <location>
        <begin position="1"/>
        <end position="27"/>
    </location>
</feature>
<dbReference type="Pfam" id="PF26614">
    <property type="entry name" value="DUF8194"/>
    <property type="match status" value="1"/>
</dbReference>
<evidence type="ECO:0000259" key="4">
    <source>
        <dbReference type="Pfam" id="PF26614"/>
    </source>
</evidence>
<dbReference type="InterPro" id="IPR058507">
    <property type="entry name" value="DUF8194"/>
</dbReference>
<feature type="domain" description="DUF8193" evidence="3">
    <location>
        <begin position="29"/>
        <end position="244"/>
    </location>
</feature>
<dbReference type="InterPro" id="IPR058506">
    <property type="entry name" value="DUF8193"/>
</dbReference>
<evidence type="ECO:0000313" key="6">
    <source>
        <dbReference type="EMBL" id="HJC23214.1"/>
    </source>
</evidence>
<feature type="domain" description="DUF8194" evidence="4">
    <location>
        <begin position="259"/>
        <end position="347"/>
    </location>
</feature>
<dbReference type="AlphaFoldDB" id="A0A9D2NF14"/>
<keyword evidence="2" id="KW-0732">Signal</keyword>
<protein>
    <submittedName>
        <fullName evidence="6">Uncharacterized protein</fullName>
    </submittedName>
</protein>
<dbReference type="EMBL" id="DWWS01000021">
    <property type="protein sequence ID" value="HJC23214.1"/>
    <property type="molecule type" value="Genomic_DNA"/>
</dbReference>
<gene>
    <name evidence="6" type="ORF">H9761_05860</name>
</gene>
<evidence type="ECO:0000259" key="3">
    <source>
        <dbReference type="Pfam" id="PF26613"/>
    </source>
</evidence>
<reference evidence="6" key="1">
    <citation type="journal article" date="2021" name="PeerJ">
        <title>Extensive microbial diversity within the chicken gut microbiome revealed by metagenomics and culture.</title>
        <authorList>
            <person name="Gilroy R."/>
            <person name="Ravi A."/>
            <person name="Getino M."/>
            <person name="Pursley I."/>
            <person name="Horton D.L."/>
            <person name="Alikhan N.F."/>
            <person name="Baker D."/>
            <person name="Gharbi K."/>
            <person name="Hall N."/>
            <person name="Watson M."/>
            <person name="Adriaenssens E.M."/>
            <person name="Foster-Nyarko E."/>
            <person name="Jarju S."/>
            <person name="Secka A."/>
            <person name="Antonio M."/>
            <person name="Oren A."/>
            <person name="Chaudhuri R.R."/>
            <person name="La Ragione R."/>
            <person name="Hildebrand F."/>
            <person name="Pallen M.J."/>
        </authorList>
    </citation>
    <scope>NUCLEOTIDE SEQUENCE</scope>
    <source>
        <strain evidence="6">USAMLcec2-132</strain>
    </source>
</reference>